<dbReference type="Pfam" id="PF08378">
    <property type="entry name" value="NERD"/>
    <property type="match status" value="1"/>
</dbReference>
<evidence type="ECO:0000259" key="1">
    <source>
        <dbReference type="PROSITE" id="PS50965"/>
    </source>
</evidence>
<evidence type="ECO:0000313" key="2">
    <source>
        <dbReference type="EMBL" id="TYS64027.1"/>
    </source>
</evidence>
<gene>
    <name evidence="2" type="ORF">FZD47_11050</name>
</gene>
<dbReference type="AlphaFoldDB" id="A0A5D4SKM9"/>
<dbReference type="InterPro" id="IPR011528">
    <property type="entry name" value="NERD"/>
</dbReference>
<reference evidence="2 3" key="1">
    <citation type="submission" date="2019-08" db="EMBL/GenBank/DDBJ databases">
        <title>Bacillus genomes from the desert of Cuatro Cienegas, Coahuila.</title>
        <authorList>
            <person name="Olmedo-Alvarez G."/>
        </authorList>
    </citation>
    <scope>NUCLEOTIDE SEQUENCE [LARGE SCALE GENOMIC DNA]</scope>
    <source>
        <strain evidence="2 3">CH37_1T</strain>
    </source>
</reference>
<protein>
    <submittedName>
        <fullName evidence="2">NERD domain-containing protein</fullName>
    </submittedName>
</protein>
<proteinExistence type="predicted"/>
<name>A0A5D4SKM9_9BACI</name>
<comment type="caution">
    <text evidence="2">The sequence shown here is derived from an EMBL/GenBank/DDBJ whole genome shotgun (WGS) entry which is preliminary data.</text>
</comment>
<dbReference type="RefSeq" id="WP_148949875.1">
    <property type="nucleotide sequence ID" value="NZ_VTES01000003.1"/>
</dbReference>
<dbReference type="Proteomes" id="UP000323732">
    <property type="component" value="Unassembled WGS sequence"/>
</dbReference>
<evidence type="ECO:0000313" key="3">
    <source>
        <dbReference type="Proteomes" id="UP000323732"/>
    </source>
</evidence>
<feature type="domain" description="NERD" evidence="1">
    <location>
        <begin position="84"/>
        <end position="198"/>
    </location>
</feature>
<sequence>MYFYKILISLSKSPYFIPDKRGNPYKTENKILTKYHSKEVNAHMIAKKRVVPLKIRQLEALLRRLPQNHLKIPLIEQELIKRRTGYRGEKNVDYHISFLPDEYLIFHGLRLVHQHPFQIDTLILAPSFIAAAEIKNISGTLYFEKHSHQLIRQSSKGEDGFSNPLLQVQRHKVQLKGWMEKMKLPELPIDPLVIISSNSTIVKTSTGNERIYKTVIHAEQLPGKLEKLRPFSPSLILTSKEMNKVKRLLLKNHEPLYTSILEQYSISPDEIIRGVQCPECQLYAMSRIHGRWICPACAGESKKAHIRAILDYFLLVDNSVSSQKCRDFLLYDSSRNIHQLLSSLNLQSSGTTKNRLYHSPSEENWEDLENLLNTPALQDKP</sequence>
<organism evidence="2 3">
    <name type="scientific">Bacillus infantis</name>
    <dbReference type="NCBI Taxonomy" id="324767"/>
    <lineage>
        <taxon>Bacteria</taxon>
        <taxon>Bacillati</taxon>
        <taxon>Bacillota</taxon>
        <taxon>Bacilli</taxon>
        <taxon>Bacillales</taxon>
        <taxon>Bacillaceae</taxon>
        <taxon>Bacillus</taxon>
    </lineage>
</organism>
<accession>A0A5D4SKM9</accession>
<dbReference type="PROSITE" id="PS50965">
    <property type="entry name" value="NERD"/>
    <property type="match status" value="1"/>
</dbReference>
<dbReference type="EMBL" id="VTES01000003">
    <property type="protein sequence ID" value="TYS64027.1"/>
    <property type="molecule type" value="Genomic_DNA"/>
</dbReference>